<dbReference type="PANTHER" id="PTHR33933">
    <property type="entry name" value="NUCLEOTIDYLTRANSFERASE"/>
    <property type="match status" value="1"/>
</dbReference>
<dbReference type="AlphaFoldDB" id="A0A1M7P495"/>
<dbReference type="InterPro" id="IPR002934">
    <property type="entry name" value="Polymerase_NTP_transf_dom"/>
</dbReference>
<evidence type="ECO:0000313" key="3">
    <source>
        <dbReference type="EMBL" id="SHN11359.1"/>
    </source>
</evidence>
<evidence type="ECO:0000313" key="4">
    <source>
        <dbReference type="Proteomes" id="UP000184280"/>
    </source>
</evidence>
<reference evidence="2" key="2">
    <citation type="submission" date="2021-08" db="EMBL/GenBank/DDBJ databases">
        <title>Prevotella lacticifex sp. nov., isolated from rumen of cow.</title>
        <authorList>
            <person name="Shinkai T."/>
            <person name="Ikeyama N."/>
            <person name="Kumagai M."/>
            <person name="Ohmori H."/>
            <person name="Sakamoto M."/>
            <person name="Ohkuma M."/>
            <person name="Mitsumori M."/>
        </authorList>
    </citation>
    <scope>NUCLEOTIDE SEQUENCE</scope>
    <source>
        <strain evidence="2">JCM 8259</strain>
    </source>
</reference>
<dbReference type="EMBL" id="BPTT01000001">
    <property type="protein sequence ID" value="GJG34255.1"/>
    <property type="molecule type" value="Genomic_DNA"/>
</dbReference>
<organism evidence="3 4">
    <name type="scientific">Xylanibacter ruminicola</name>
    <name type="common">Prevotella ruminicola</name>
    <dbReference type="NCBI Taxonomy" id="839"/>
    <lineage>
        <taxon>Bacteria</taxon>
        <taxon>Pseudomonadati</taxon>
        <taxon>Bacteroidota</taxon>
        <taxon>Bacteroidia</taxon>
        <taxon>Bacteroidales</taxon>
        <taxon>Prevotellaceae</taxon>
        <taxon>Xylanibacter</taxon>
    </lineage>
</organism>
<dbReference type="InterPro" id="IPR043519">
    <property type="entry name" value="NT_sf"/>
</dbReference>
<name>A0A1M7P495_XYLRU</name>
<dbReference type="OrthoDB" id="9803106at2"/>
<dbReference type="EMBL" id="FRCJ01000018">
    <property type="protein sequence ID" value="SHN11359.1"/>
    <property type="molecule type" value="Genomic_DNA"/>
</dbReference>
<dbReference type="Pfam" id="PF01909">
    <property type="entry name" value="NTP_transf_2"/>
    <property type="match status" value="1"/>
</dbReference>
<dbReference type="SUPFAM" id="SSF81301">
    <property type="entry name" value="Nucleotidyltransferase"/>
    <property type="match status" value="1"/>
</dbReference>
<dbReference type="Proteomes" id="UP000887097">
    <property type="component" value="Unassembled WGS sequence"/>
</dbReference>
<evidence type="ECO:0000259" key="1">
    <source>
        <dbReference type="Pfam" id="PF01909"/>
    </source>
</evidence>
<keyword evidence="3" id="KW-0808">Transferase</keyword>
<dbReference type="PANTHER" id="PTHR33933:SF1">
    <property type="entry name" value="PROTEIN ADENYLYLTRANSFERASE MNTA-RELATED"/>
    <property type="match status" value="1"/>
</dbReference>
<dbReference type="GeneID" id="31501392"/>
<dbReference type="CDD" id="cd05403">
    <property type="entry name" value="NT_KNTase_like"/>
    <property type="match status" value="1"/>
</dbReference>
<protein>
    <submittedName>
        <fullName evidence="3">Nucleotidyltransferase domain-containing protein</fullName>
    </submittedName>
</protein>
<dbReference type="InterPro" id="IPR052548">
    <property type="entry name" value="Type_VII_TA_antitoxin"/>
</dbReference>
<evidence type="ECO:0000313" key="2">
    <source>
        <dbReference type="EMBL" id="GJG34255.1"/>
    </source>
</evidence>
<feature type="domain" description="Polymerase nucleotidyl transferase" evidence="1">
    <location>
        <begin position="16"/>
        <end position="52"/>
    </location>
</feature>
<dbReference type="Proteomes" id="UP000184280">
    <property type="component" value="Unassembled WGS sequence"/>
</dbReference>
<sequence length="105" mass="11846">MTTRAALTRIKQTAASTIPKGGKAILYGSRARGDAHKDSDWDILILLDKDTLDQSDYDNVSYPFVLLGCDLGQEINPIMYTTKEWESYRITPFYENVTRDGIVLV</sequence>
<gene>
    <name evidence="2" type="ORF">PRMUPPPA20_23640</name>
    <name evidence="3" type="ORF">SAMN04488494_0335</name>
</gene>
<accession>A0A1M7P495</accession>
<dbReference type="Gene3D" id="3.30.460.10">
    <property type="entry name" value="Beta Polymerase, domain 2"/>
    <property type="match status" value="1"/>
</dbReference>
<reference evidence="3 4" key="1">
    <citation type="submission" date="2016-11" db="EMBL/GenBank/DDBJ databases">
        <authorList>
            <person name="Jaros S."/>
            <person name="Januszkiewicz K."/>
            <person name="Wedrychowicz H."/>
        </authorList>
    </citation>
    <scope>NUCLEOTIDE SEQUENCE [LARGE SCALE GENOMIC DNA]</scope>
    <source>
        <strain evidence="3 4">BPI-34</strain>
    </source>
</reference>
<dbReference type="OMA" id="WESYRIT"/>
<proteinExistence type="predicted"/>
<dbReference type="RefSeq" id="WP_013063273.1">
    <property type="nucleotide sequence ID" value="NZ_BPTT01000001.1"/>
</dbReference>
<dbReference type="GO" id="GO:0016779">
    <property type="term" value="F:nucleotidyltransferase activity"/>
    <property type="evidence" value="ECO:0007669"/>
    <property type="project" value="InterPro"/>
</dbReference>